<keyword evidence="1" id="KW-1185">Reference proteome</keyword>
<dbReference type="WBParaSite" id="PSU_v2.g18417.t1">
    <property type="protein sequence ID" value="PSU_v2.g18417.t1"/>
    <property type="gene ID" value="PSU_v2.g18417"/>
</dbReference>
<dbReference type="Proteomes" id="UP000887577">
    <property type="component" value="Unplaced"/>
</dbReference>
<accession>A0A914YGH2</accession>
<reference evidence="2" key="1">
    <citation type="submission" date="2022-11" db="UniProtKB">
        <authorList>
            <consortium name="WormBaseParasite"/>
        </authorList>
    </citation>
    <scope>IDENTIFICATION</scope>
</reference>
<evidence type="ECO:0000313" key="1">
    <source>
        <dbReference type="Proteomes" id="UP000887577"/>
    </source>
</evidence>
<name>A0A914YGH2_9BILA</name>
<protein>
    <submittedName>
        <fullName evidence="2">Uncharacterized protein</fullName>
    </submittedName>
</protein>
<dbReference type="AlphaFoldDB" id="A0A914YGH2"/>
<proteinExistence type="predicted"/>
<organism evidence="1 2">
    <name type="scientific">Panagrolaimus superbus</name>
    <dbReference type="NCBI Taxonomy" id="310955"/>
    <lineage>
        <taxon>Eukaryota</taxon>
        <taxon>Metazoa</taxon>
        <taxon>Ecdysozoa</taxon>
        <taxon>Nematoda</taxon>
        <taxon>Chromadorea</taxon>
        <taxon>Rhabditida</taxon>
        <taxon>Tylenchina</taxon>
        <taxon>Panagrolaimomorpha</taxon>
        <taxon>Panagrolaimoidea</taxon>
        <taxon>Panagrolaimidae</taxon>
        <taxon>Panagrolaimus</taxon>
    </lineage>
</organism>
<sequence>MKEAAKLHYNDADRFFSKFSDCLKTHIPINDTQLDFFNNRVNDENKVFLTMAEGYQQKTCKWLTAGIGGSSRAEELVLNKYSNCEIYGVDPTNVGNFSKIGKVLPFGVGKCK</sequence>
<evidence type="ECO:0000313" key="2">
    <source>
        <dbReference type="WBParaSite" id="PSU_v2.g18417.t1"/>
    </source>
</evidence>